<protein>
    <submittedName>
        <fullName evidence="1">Uncharacterized protein</fullName>
    </submittedName>
</protein>
<dbReference type="EMBL" id="CABWLC010000006">
    <property type="protein sequence ID" value="VXA82962.1"/>
    <property type="molecule type" value="Genomic_DNA"/>
</dbReference>
<evidence type="ECO:0000313" key="1">
    <source>
        <dbReference type="EMBL" id="VXA82962.1"/>
    </source>
</evidence>
<dbReference type="AlphaFoldDB" id="A0A653KWN2"/>
<accession>A0A653KWN2</accession>
<name>A0A653KWN2_AERVE</name>
<gene>
    <name evidence="1" type="ORF">AERO8C_140286</name>
</gene>
<evidence type="ECO:0000313" key="2">
    <source>
        <dbReference type="Proteomes" id="UP000439123"/>
    </source>
</evidence>
<reference evidence="1 2" key="1">
    <citation type="submission" date="2019-10" db="EMBL/GenBank/DDBJ databases">
        <authorList>
            <person name="Karimi E."/>
        </authorList>
    </citation>
    <scope>NUCLEOTIDE SEQUENCE [LARGE SCALE GENOMIC DNA]</scope>
    <source>
        <strain evidence="1">Aeromonas sp. 8C</strain>
    </source>
</reference>
<organism evidence="1 2">
    <name type="scientific">Aeromonas veronii</name>
    <dbReference type="NCBI Taxonomy" id="654"/>
    <lineage>
        <taxon>Bacteria</taxon>
        <taxon>Pseudomonadati</taxon>
        <taxon>Pseudomonadota</taxon>
        <taxon>Gammaproteobacteria</taxon>
        <taxon>Aeromonadales</taxon>
        <taxon>Aeromonadaceae</taxon>
        <taxon>Aeromonas</taxon>
    </lineage>
</organism>
<dbReference type="Proteomes" id="UP000439123">
    <property type="component" value="Unassembled WGS sequence"/>
</dbReference>
<proteinExistence type="predicted"/>
<sequence>MTRPLPGNLVGVRGFEPPTLYTPCRCATWLRYTPTESALLTGAEFMEMTLPCQQGNAANSSATVRSPALRTISG</sequence>